<comment type="caution">
    <text evidence="6">The sequence shown here is derived from an EMBL/GenBank/DDBJ whole genome shotgun (WGS) entry which is preliminary data.</text>
</comment>
<dbReference type="SUPFAM" id="SSF46689">
    <property type="entry name" value="Homeodomain-like"/>
    <property type="match status" value="1"/>
</dbReference>
<dbReference type="InterPro" id="IPR001647">
    <property type="entry name" value="HTH_TetR"/>
</dbReference>
<dbReference type="Pfam" id="PF17932">
    <property type="entry name" value="TetR_C_24"/>
    <property type="match status" value="1"/>
</dbReference>
<dbReference type="InterPro" id="IPR050109">
    <property type="entry name" value="HTH-type_TetR-like_transc_reg"/>
</dbReference>
<evidence type="ECO:0000256" key="1">
    <source>
        <dbReference type="ARBA" id="ARBA00023015"/>
    </source>
</evidence>
<dbReference type="eggNOG" id="COG1309">
    <property type="taxonomic scope" value="Bacteria"/>
</dbReference>
<reference evidence="6 7" key="1">
    <citation type="journal article" date="2010" name="J. Bacteriol.">
        <title>Genome sequences of Oceanicola granulosus HTCC2516(T) and Oceanicola batsensis HTCC2597(TDelta).</title>
        <authorList>
            <person name="Thrash J.C."/>
            <person name="Cho J.C."/>
            <person name="Vergin K.L."/>
            <person name="Giovannoni S.J."/>
        </authorList>
    </citation>
    <scope>NUCLEOTIDE SEQUENCE [LARGE SCALE GENOMIC DNA]</scope>
    <source>
        <strain evidence="7">ATCC BAA-863 / DSM 15984 / KCTC 12145 / HTCC2597</strain>
    </source>
</reference>
<dbReference type="Proteomes" id="UP000004318">
    <property type="component" value="Unassembled WGS sequence"/>
</dbReference>
<evidence type="ECO:0000313" key="7">
    <source>
        <dbReference type="Proteomes" id="UP000004318"/>
    </source>
</evidence>
<keyword evidence="7" id="KW-1185">Reference proteome</keyword>
<keyword evidence="1" id="KW-0805">Transcription regulation</keyword>
<evidence type="ECO:0000256" key="2">
    <source>
        <dbReference type="ARBA" id="ARBA00023125"/>
    </source>
</evidence>
<dbReference type="SUPFAM" id="SSF48498">
    <property type="entry name" value="Tetracyclin repressor-like, C-terminal domain"/>
    <property type="match status" value="1"/>
</dbReference>
<dbReference type="GO" id="GO:0000976">
    <property type="term" value="F:transcription cis-regulatory region binding"/>
    <property type="evidence" value="ECO:0007669"/>
    <property type="project" value="TreeGrafter"/>
</dbReference>
<dbReference type="STRING" id="252305.OB2597_08574"/>
<feature type="domain" description="HTH tetR-type" evidence="5">
    <location>
        <begin position="12"/>
        <end position="72"/>
    </location>
</feature>
<dbReference type="GO" id="GO:0003700">
    <property type="term" value="F:DNA-binding transcription factor activity"/>
    <property type="evidence" value="ECO:0007669"/>
    <property type="project" value="TreeGrafter"/>
</dbReference>
<sequence>MSRTKKDDKPAGWRKAEIIEAAAQCFMERGYHATTVDDVATRLNATKGRIYHHYATKTDLFFDVHRTGMDRLFSAIRPVHDRGGPARERLVAMLLAHARAMLEHHTYETVVAQGVQVHRFDQTTEGQRQTMRDLIATRDTLEQLFKSTLEDAIAEGTLAARDVSIAVKVLLGGLQWSIFWYRPQPGETEADRVALAEKMVAPLVAGLRAAD</sequence>
<dbReference type="RefSeq" id="WP_009805938.1">
    <property type="nucleotide sequence ID" value="NZ_CH724131.1"/>
</dbReference>
<dbReference type="Gene3D" id="1.10.357.10">
    <property type="entry name" value="Tetracycline Repressor, domain 2"/>
    <property type="match status" value="1"/>
</dbReference>
<dbReference type="HOGENOM" id="CLU_069356_12_4_5"/>
<name>A3TUI7_PSEBH</name>
<organism evidence="6 7">
    <name type="scientific">Pseudooceanicola batsensis (strain ATCC BAA-863 / DSM 15984 / KCTC 12145 / HTCC2597)</name>
    <name type="common">Oceanicola batsensis</name>
    <dbReference type="NCBI Taxonomy" id="252305"/>
    <lineage>
        <taxon>Bacteria</taxon>
        <taxon>Pseudomonadati</taxon>
        <taxon>Pseudomonadota</taxon>
        <taxon>Alphaproteobacteria</taxon>
        <taxon>Rhodobacterales</taxon>
        <taxon>Paracoccaceae</taxon>
        <taxon>Pseudooceanicola</taxon>
    </lineage>
</organism>
<keyword evidence="3" id="KW-0804">Transcription</keyword>
<dbReference type="InterPro" id="IPR041490">
    <property type="entry name" value="KstR2_TetR_C"/>
</dbReference>
<dbReference type="PROSITE" id="PS50977">
    <property type="entry name" value="HTH_TETR_2"/>
    <property type="match status" value="1"/>
</dbReference>
<evidence type="ECO:0000259" key="5">
    <source>
        <dbReference type="PROSITE" id="PS50977"/>
    </source>
</evidence>
<keyword evidence="2 4" id="KW-0238">DNA-binding</keyword>
<evidence type="ECO:0000256" key="4">
    <source>
        <dbReference type="PROSITE-ProRule" id="PRU00335"/>
    </source>
</evidence>
<dbReference type="EMBL" id="AAMO01000002">
    <property type="protein sequence ID" value="EAQ04183.1"/>
    <property type="molecule type" value="Genomic_DNA"/>
</dbReference>
<gene>
    <name evidence="6" type="ORF">OB2597_08574</name>
</gene>
<dbReference type="PANTHER" id="PTHR30055:SF234">
    <property type="entry name" value="HTH-TYPE TRANSCRIPTIONAL REGULATOR BETI"/>
    <property type="match status" value="1"/>
</dbReference>
<evidence type="ECO:0000256" key="3">
    <source>
        <dbReference type="ARBA" id="ARBA00023163"/>
    </source>
</evidence>
<accession>A3TUI7</accession>
<dbReference type="PRINTS" id="PR00455">
    <property type="entry name" value="HTHTETR"/>
</dbReference>
<dbReference type="AlphaFoldDB" id="A3TUI7"/>
<dbReference type="PANTHER" id="PTHR30055">
    <property type="entry name" value="HTH-TYPE TRANSCRIPTIONAL REGULATOR RUTR"/>
    <property type="match status" value="1"/>
</dbReference>
<protein>
    <submittedName>
        <fullName evidence="6">Putative TetR-family transcriptional regulator</fullName>
    </submittedName>
</protein>
<evidence type="ECO:0000313" key="6">
    <source>
        <dbReference type="EMBL" id="EAQ04183.1"/>
    </source>
</evidence>
<dbReference type="InterPro" id="IPR036271">
    <property type="entry name" value="Tet_transcr_reg_TetR-rel_C_sf"/>
</dbReference>
<dbReference type="OrthoDB" id="8478851at2"/>
<dbReference type="Pfam" id="PF00440">
    <property type="entry name" value="TetR_N"/>
    <property type="match status" value="1"/>
</dbReference>
<proteinExistence type="predicted"/>
<feature type="DNA-binding region" description="H-T-H motif" evidence="4">
    <location>
        <begin position="35"/>
        <end position="54"/>
    </location>
</feature>
<dbReference type="InterPro" id="IPR009057">
    <property type="entry name" value="Homeodomain-like_sf"/>
</dbReference>